<dbReference type="InterPro" id="IPR038656">
    <property type="entry name" value="Peptidase_G1_sf"/>
</dbReference>
<dbReference type="SUPFAM" id="SSF49899">
    <property type="entry name" value="Concanavalin A-like lectins/glucanases"/>
    <property type="match status" value="1"/>
</dbReference>
<sequence>MNVAADGSVSFDAWYEWFPDYSYTFDIAINAGDEVSMTVIASSSTEGTAIIENITTGDQAYIDLSSTYALGGQNAEWIVEDFEVNNQLVSFADFGTVAFTNCVATTEQQRVGVEGATIIEIGDSGGQLTGVNIVNNEEVVVFWKSH</sequence>
<dbReference type="Gene3D" id="2.60.120.700">
    <property type="entry name" value="Peptidase G1"/>
    <property type="match status" value="1"/>
</dbReference>
<accession>A0A2J6TN86</accession>
<dbReference type="Proteomes" id="UP000235371">
    <property type="component" value="Unassembled WGS sequence"/>
</dbReference>
<evidence type="ECO:0000313" key="3">
    <source>
        <dbReference type="Proteomes" id="UP000235371"/>
    </source>
</evidence>
<dbReference type="InterPro" id="IPR013320">
    <property type="entry name" value="ConA-like_dom_sf"/>
</dbReference>
<dbReference type="InParanoid" id="A0A2J6TN86"/>
<dbReference type="GO" id="GO:0070007">
    <property type="term" value="F:glutamic-type endopeptidase activity"/>
    <property type="evidence" value="ECO:0007669"/>
    <property type="project" value="InterPro"/>
</dbReference>
<dbReference type="GO" id="GO:0030246">
    <property type="term" value="F:carbohydrate binding"/>
    <property type="evidence" value="ECO:0007669"/>
    <property type="project" value="UniProtKB-KW"/>
</dbReference>
<dbReference type="InterPro" id="IPR000250">
    <property type="entry name" value="Peptidase_G1"/>
</dbReference>
<dbReference type="GeneID" id="36587574"/>
<reference evidence="2 3" key="1">
    <citation type="submission" date="2016-04" db="EMBL/GenBank/DDBJ databases">
        <title>A degradative enzymes factory behind the ericoid mycorrhizal symbiosis.</title>
        <authorList>
            <consortium name="DOE Joint Genome Institute"/>
            <person name="Martino E."/>
            <person name="Morin E."/>
            <person name="Grelet G."/>
            <person name="Kuo A."/>
            <person name="Kohler A."/>
            <person name="Daghino S."/>
            <person name="Barry K."/>
            <person name="Choi C."/>
            <person name="Cichocki N."/>
            <person name="Clum A."/>
            <person name="Copeland A."/>
            <person name="Hainaut M."/>
            <person name="Haridas S."/>
            <person name="Labutti K."/>
            <person name="Lindquist E."/>
            <person name="Lipzen A."/>
            <person name="Khouja H.-R."/>
            <person name="Murat C."/>
            <person name="Ohm R."/>
            <person name="Olson A."/>
            <person name="Spatafora J."/>
            <person name="Veneault-Fourrey C."/>
            <person name="Henrissat B."/>
            <person name="Grigoriev I."/>
            <person name="Martin F."/>
            <person name="Perotto S."/>
        </authorList>
    </citation>
    <scope>NUCLEOTIDE SEQUENCE [LARGE SCALE GENOMIC DNA]</scope>
    <source>
        <strain evidence="2 3">E</strain>
    </source>
</reference>
<name>A0A2J6TN86_9HELO</name>
<dbReference type="CDD" id="cd13426">
    <property type="entry name" value="Peptidase_G1"/>
    <property type="match status" value="1"/>
</dbReference>
<dbReference type="GO" id="GO:0006508">
    <property type="term" value="P:proteolysis"/>
    <property type="evidence" value="ECO:0007669"/>
    <property type="project" value="InterPro"/>
</dbReference>
<evidence type="ECO:0000256" key="1">
    <source>
        <dbReference type="PIRSR" id="PIRSR600250-50"/>
    </source>
</evidence>
<dbReference type="RefSeq" id="XP_024741371.1">
    <property type="nucleotide sequence ID" value="XM_024879497.1"/>
</dbReference>
<feature type="active site" description="Proton acceptor" evidence="1">
    <location>
        <position position="80"/>
    </location>
</feature>
<dbReference type="STRING" id="1095630.A0A2J6TN86"/>
<dbReference type="OrthoDB" id="2862635at2759"/>
<dbReference type="PANTHER" id="PTHR37536">
    <property type="entry name" value="PUTATIVE (AFU_ORTHOLOGUE AFUA_3G02970)-RELATED"/>
    <property type="match status" value="1"/>
</dbReference>
<keyword evidence="2" id="KW-0430">Lectin</keyword>
<keyword evidence="3" id="KW-1185">Reference proteome</keyword>
<proteinExistence type="predicted"/>
<dbReference type="EMBL" id="KZ613754">
    <property type="protein sequence ID" value="PMD64467.1"/>
    <property type="molecule type" value="Genomic_DNA"/>
</dbReference>
<dbReference type="PRINTS" id="PR00977">
    <property type="entry name" value="SCYTLDPTASE"/>
</dbReference>
<dbReference type="AlphaFoldDB" id="A0A2J6TN86"/>
<protein>
    <submittedName>
        <fullName evidence="2">Concanavalin A-like lectin/glucanase</fullName>
    </submittedName>
</protein>
<organism evidence="2 3">
    <name type="scientific">Hyaloscypha bicolor E</name>
    <dbReference type="NCBI Taxonomy" id="1095630"/>
    <lineage>
        <taxon>Eukaryota</taxon>
        <taxon>Fungi</taxon>
        <taxon>Dikarya</taxon>
        <taxon>Ascomycota</taxon>
        <taxon>Pezizomycotina</taxon>
        <taxon>Leotiomycetes</taxon>
        <taxon>Helotiales</taxon>
        <taxon>Hyaloscyphaceae</taxon>
        <taxon>Hyaloscypha</taxon>
        <taxon>Hyaloscypha bicolor</taxon>
    </lineage>
</organism>
<evidence type="ECO:0000313" key="2">
    <source>
        <dbReference type="EMBL" id="PMD64467.1"/>
    </source>
</evidence>
<gene>
    <name evidence="2" type="ORF">K444DRAFT_609022</name>
</gene>
<dbReference type="PANTHER" id="PTHR37536:SF1">
    <property type="entry name" value="ASPERGILLOPEPSIN, PUTAITVE (AFU_ORTHOLOGUE AFUA_7G01200)"/>
    <property type="match status" value="1"/>
</dbReference>
<dbReference type="Pfam" id="PF01828">
    <property type="entry name" value="Peptidase_A4"/>
    <property type="match status" value="1"/>
</dbReference>